<reference evidence="1" key="1">
    <citation type="submission" date="2021-01" db="EMBL/GenBank/DDBJ databases">
        <authorList>
            <person name="Corre E."/>
            <person name="Pelletier E."/>
            <person name="Niang G."/>
            <person name="Scheremetjew M."/>
            <person name="Finn R."/>
            <person name="Kale V."/>
            <person name="Holt S."/>
            <person name="Cochrane G."/>
            <person name="Meng A."/>
            <person name="Brown T."/>
            <person name="Cohen L."/>
        </authorList>
    </citation>
    <scope>NUCLEOTIDE SEQUENCE</scope>
    <source>
        <strain evidence="1">NIES-381</strain>
    </source>
</reference>
<protein>
    <submittedName>
        <fullName evidence="1">Uncharacterized protein</fullName>
    </submittedName>
</protein>
<sequence length="121" mass="13391">MLHWVTLHQGLRRPARHCVGHNTLLIHTDVLPMCPISPVGGSRSDAKSTKACPKHQRSPWIDCCPWWAAEEMWAPRAAEEMWAPRAAEEMWASLSSAGAVWAVGAVEVVEAPQLELNAFCP</sequence>
<evidence type="ECO:0000313" key="1">
    <source>
        <dbReference type="EMBL" id="CAD9019072.1"/>
    </source>
</evidence>
<dbReference type="AlphaFoldDB" id="A0A7S1IPL1"/>
<name>A0A7S1IPL1_9EUGL</name>
<organism evidence="1">
    <name type="scientific">Eutreptiella gymnastica</name>
    <dbReference type="NCBI Taxonomy" id="73025"/>
    <lineage>
        <taxon>Eukaryota</taxon>
        <taxon>Discoba</taxon>
        <taxon>Euglenozoa</taxon>
        <taxon>Euglenida</taxon>
        <taxon>Spirocuta</taxon>
        <taxon>Euglenophyceae</taxon>
        <taxon>Eutreptiales</taxon>
        <taxon>Eutreptiaceae</taxon>
        <taxon>Eutreptiella</taxon>
    </lineage>
</organism>
<gene>
    <name evidence="1" type="ORF">EGYM00392_LOCUS30186</name>
</gene>
<proteinExistence type="predicted"/>
<dbReference type="EMBL" id="HBGA01080964">
    <property type="protein sequence ID" value="CAD9019072.1"/>
    <property type="molecule type" value="Transcribed_RNA"/>
</dbReference>
<accession>A0A7S1IPL1</accession>